<proteinExistence type="predicted"/>
<protein>
    <submittedName>
        <fullName evidence="8">Succinate dehydrogenase</fullName>
    </submittedName>
</protein>
<feature type="domain" description="FAD-dependent oxidoreductase 2 FAD-binding" evidence="6">
    <location>
        <begin position="11"/>
        <end position="394"/>
    </location>
</feature>
<dbReference type="Gene3D" id="1.20.58.100">
    <property type="entry name" value="Fumarate reductase/succinate dehydrogenase flavoprotein-like, C-terminal domain"/>
    <property type="match status" value="1"/>
</dbReference>
<dbReference type="PRINTS" id="PR00368">
    <property type="entry name" value="FADPNR"/>
</dbReference>
<comment type="cofactor">
    <cofactor evidence="1">
        <name>FAD</name>
        <dbReference type="ChEBI" id="CHEBI:57692"/>
    </cofactor>
</comment>
<organism evidence="8 9">
    <name type="scientific">Brenneria corticis</name>
    <dbReference type="NCBI Taxonomy" id="2173106"/>
    <lineage>
        <taxon>Bacteria</taxon>
        <taxon>Pseudomonadati</taxon>
        <taxon>Pseudomonadota</taxon>
        <taxon>Gammaproteobacteria</taxon>
        <taxon>Enterobacterales</taxon>
        <taxon>Pectobacteriaceae</taxon>
        <taxon>Brenneria</taxon>
    </lineage>
</organism>
<evidence type="ECO:0000256" key="4">
    <source>
        <dbReference type="ARBA" id="ARBA00023002"/>
    </source>
</evidence>
<evidence type="ECO:0000256" key="1">
    <source>
        <dbReference type="ARBA" id="ARBA00001974"/>
    </source>
</evidence>
<dbReference type="InterPro" id="IPR015939">
    <property type="entry name" value="Fum_Rdtase/Succ_DH_flav-like_C"/>
</dbReference>
<dbReference type="InterPro" id="IPR030664">
    <property type="entry name" value="SdhA/FrdA/AprA"/>
</dbReference>
<dbReference type="PANTHER" id="PTHR11632">
    <property type="entry name" value="SUCCINATE DEHYDROGENASE 2 FLAVOPROTEIN SUBUNIT"/>
    <property type="match status" value="1"/>
</dbReference>
<dbReference type="Pfam" id="PF02910">
    <property type="entry name" value="Succ_DH_flav_C"/>
    <property type="match status" value="1"/>
</dbReference>
<dbReference type="InterPro" id="IPR036188">
    <property type="entry name" value="FAD/NAD-bd_sf"/>
</dbReference>
<dbReference type="PIRSF" id="PIRSF000171">
    <property type="entry name" value="SDHA_APRA_LASPO"/>
    <property type="match status" value="1"/>
</dbReference>
<keyword evidence="3" id="KW-0285">Flavoprotein</keyword>
<dbReference type="InterPro" id="IPR003953">
    <property type="entry name" value="FAD-dep_OxRdtase_2_FAD-bd"/>
</dbReference>
<dbReference type="RefSeq" id="WP_136168550.1">
    <property type="nucleotide sequence ID" value="NZ_KZ819101.1"/>
</dbReference>
<keyword evidence="4" id="KW-0560">Oxidoreductase</keyword>
<dbReference type="PANTHER" id="PTHR11632:SF51">
    <property type="entry name" value="SUCCINATE DEHYDROGENASE [UBIQUINONE] FLAVOPROTEIN SUBUNIT, MITOCHONDRIAL"/>
    <property type="match status" value="1"/>
</dbReference>
<feature type="active site" description="Proton acceptor" evidence="5">
    <location>
        <position position="291"/>
    </location>
</feature>
<accession>A0A2U1TLJ2</accession>
<evidence type="ECO:0000256" key="5">
    <source>
        <dbReference type="PIRSR" id="PIRSR000171-1"/>
    </source>
</evidence>
<feature type="domain" description="Fumarate reductase/succinate dehydrogenase flavoprotein-like C-terminal" evidence="7">
    <location>
        <begin position="453"/>
        <end position="567"/>
    </location>
</feature>
<dbReference type="SUPFAM" id="SSF51905">
    <property type="entry name" value="FAD/NAD(P)-binding domain"/>
    <property type="match status" value="1"/>
</dbReference>
<reference evidence="8 9" key="1">
    <citation type="submission" date="2018-04" db="EMBL/GenBank/DDBJ databases">
        <title>Brenneria corticis sp.nov.</title>
        <authorList>
            <person name="Li Y."/>
        </authorList>
    </citation>
    <scope>NUCLEOTIDE SEQUENCE [LARGE SCALE GENOMIC DNA]</scope>
    <source>
        <strain evidence="8 9">CFCC 11842</strain>
    </source>
</reference>
<comment type="pathway">
    <text evidence="2">Carbohydrate metabolism; tricarboxylic acid cycle.</text>
</comment>
<gene>
    <name evidence="8" type="ORF">DDT56_22260</name>
</gene>
<dbReference type="Gene3D" id="3.50.50.60">
    <property type="entry name" value="FAD/NAD(P)-binding domain"/>
    <property type="match status" value="1"/>
</dbReference>
<dbReference type="GO" id="GO:0016491">
    <property type="term" value="F:oxidoreductase activity"/>
    <property type="evidence" value="ECO:0007669"/>
    <property type="project" value="UniProtKB-KW"/>
</dbReference>
<evidence type="ECO:0000313" key="8">
    <source>
        <dbReference type="EMBL" id="PWC10266.1"/>
    </source>
</evidence>
<dbReference type="SUPFAM" id="SSF46977">
    <property type="entry name" value="Succinate dehydrogenase/fumarate reductase flavoprotein C-terminal domain"/>
    <property type="match status" value="1"/>
</dbReference>
<dbReference type="PRINTS" id="PR00411">
    <property type="entry name" value="PNDRDTASEI"/>
</dbReference>
<evidence type="ECO:0000259" key="7">
    <source>
        <dbReference type="Pfam" id="PF02910"/>
    </source>
</evidence>
<evidence type="ECO:0000259" key="6">
    <source>
        <dbReference type="Pfam" id="PF00890"/>
    </source>
</evidence>
<dbReference type="SUPFAM" id="SSF56425">
    <property type="entry name" value="Succinate dehydrogenase/fumarate reductase flavoprotein, catalytic domain"/>
    <property type="match status" value="1"/>
</dbReference>
<comment type="caution">
    <text evidence="8">The sequence shown here is derived from an EMBL/GenBank/DDBJ whole genome shotgun (WGS) entry which is preliminary data.</text>
</comment>
<dbReference type="InterPro" id="IPR037099">
    <property type="entry name" value="Fum_R/Succ_DH_flav-like_C_sf"/>
</dbReference>
<dbReference type="Gene3D" id="3.90.700.10">
    <property type="entry name" value="Succinate dehydrogenase/fumarate reductase flavoprotein, catalytic domain"/>
    <property type="match status" value="1"/>
</dbReference>
<dbReference type="InterPro" id="IPR027477">
    <property type="entry name" value="Succ_DH/fumarate_Rdtase_cat_sf"/>
</dbReference>
<name>A0A2U1TLJ2_9GAMM</name>
<evidence type="ECO:0000256" key="3">
    <source>
        <dbReference type="ARBA" id="ARBA00022630"/>
    </source>
</evidence>
<evidence type="ECO:0000256" key="2">
    <source>
        <dbReference type="ARBA" id="ARBA00005163"/>
    </source>
</evidence>
<dbReference type="AlphaFoldDB" id="A0A2U1TLJ2"/>
<dbReference type="EMBL" id="QDKH01000039">
    <property type="protein sequence ID" value="PWC10266.1"/>
    <property type="molecule type" value="Genomic_DNA"/>
</dbReference>
<sequence length="571" mass="60875">MNDDLRYLDTDVLVVGAGGAGMSAAIAAAQQGRRVLLADRSLIGRGGATIMAQMTVAAALGEQGEDSWRHHYADTLAAGRGLCDARLARLLCRQGVSAIRLLDRWGVGWARHDGRLAQVQAPGHDRPRCVYVDYLNTGPALARTLRAQLLLHEAVKRVGDLQITALVRDGDRVVGAVGLHRASGASVLIRARAVVLATGGLTRLYRRSSASLNMCGNGHALALSAGARLQDMEFVQFFPIGHLAPRLVGFDPVMWDPFRYKLGGKLLNGSGDEFVERYGNQSEQEGYTVTRDAATYAIIKEAEAGRGSPAGGAYLSFRHVAAEKLDAAFGPIIGRLAGQGVDLRTMMVEVAPIAHYHMGGVRVDENLHSDVPGLFAAGEVVGGVSGANRLSGNAITEAVTFGLHAGAHAARYAHDAADAPDAVRLRALARSALEALRPSGRELAARGVGELTAELRDIMQDDVGPFRTDAGLRRALTRLDALEAELGNELPGTVSPHDARRAGALDLRHMLLAARAVALSALNRTESRGAHQREDFPGLDDAWTLNQTVSWRDGAWSLSRRPVRATTEAQA</sequence>
<dbReference type="Proteomes" id="UP000296159">
    <property type="component" value="Unassembled WGS sequence"/>
</dbReference>
<keyword evidence="9" id="KW-1185">Reference proteome</keyword>
<evidence type="ECO:0000313" key="9">
    <source>
        <dbReference type="Proteomes" id="UP000296159"/>
    </source>
</evidence>
<dbReference type="Pfam" id="PF00890">
    <property type="entry name" value="FAD_binding_2"/>
    <property type="match status" value="1"/>
</dbReference>